<dbReference type="Proteomes" id="UP000471147">
    <property type="component" value="Unassembled WGS sequence"/>
</dbReference>
<evidence type="ECO:0000256" key="3">
    <source>
        <dbReference type="RuleBase" id="RU003560"/>
    </source>
</evidence>
<dbReference type="SUPFAM" id="SSF53383">
    <property type="entry name" value="PLP-dependent transferases"/>
    <property type="match status" value="1"/>
</dbReference>
<proteinExistence type="inferred from homology"/>
<keyword evidence="4" id="KW-0808">Transferase</keyword>
<dbReference type="Gene3D" id="3.90.1150.10">
    <property type="entry name" value="Aspartate Aminotransferase, domain 1"/>
    <property type="match status" value="1"/>
</dbReference>
<dbReference type="InterPro" id="IPR005814">
    <property type="entry name" value="Aminotrans_3"/>
</dbReference>
<sequence>MACPANRDPGSALLCLARPAVIDPNILSALRAREVARFIAANPKSKSCFDNSNGWFQHVPFHWMLDWPSPFPIVAASAQGATLTGLDGQIFDDFCLGDTASMFGHSPSALAVALAEQAGHGLSYMLPTTKGAELGDMLAGMFGLPNWQVTTTASEANRAVIRWCRGLTGRSKILIFNGCYHGAVDDVFVDLRDGVAANRPSLIGQVQDLLPTTVAIEFNDVAALESALRGGDIACVLAEPVMTNIGMVRDAPGYLETLRRLCSETGTLLVFDETHTISSGFGGHSNRYGPMPDVMVIGKSIGGGVPCAVYGFSAEISVRMEALNKARPAGHSGIGTTLSANALAITAMHAMLGQVITREAYDHMLAMADSLVLGLNKVIETHRLPWHVSHVGARVEFVCAPRPPANGTEARAAMDHSLESMVHLYLTNRGILLAPFHNMMLLSPVTQEAQIDRLLQALDSCVGELLE</sequence>
<dbReference type="InterPro" id="IPR015422">
    <property type="entry name" value="PyrdxlP-dep_Trfase_small"/>
</dbReference>
<evidence type="ECO:0000256" key="1">
    <source>
        <dbReference type="ARBA" id="ARBA00001933"/>
    </source>
</evidence>
<evidence type="ECO:0000313" key="5">
    <source>
        <dbReference type="Proteomes" id="UP000471147"/>
    </source>
</evidence>
<protein>
    <submittedName>
        <fullName evidence="4">Aspartate aminotransferase family protein</fullName>
    </submittedName>
</protein>
<dbReference type="OrthoDB" id="9801052at2"/>
<dbReference type="InterPro" id="IPR015421">
    <property type="entry name" value="PyrdxlP-dep_Trfase_major"/>
</dbReference>
<dbReference type="GO" id="GO:0008483">
    <property type="term" value="F:transaminase activity"/>
    <property type="evidence" value="ECO:0007669"/>
    <property type="project" value="UniProtKB-KW"/>
</dbReference>
<comment type="cofactor">
    <cofactor evidence="1">
        <name>pyridoxal 5'-phosphate</name>
        <dbReference type="ChEBI" id="CHEBI:597326"/>
    </cofactor>
</comment>
<gene>
    <name evidence="4" type="ORF">EUU23_04870</name>
</gene>
<dbReference type="Pfam" id="PF00202">
    <property type="entry name" value="Aminotran_3"/>
    <property type="match status" value="1"/>
</dbReference>
<reference evidence="4 5" key="1">
    <citation type="submission" date="2019-01" db="EMBL/GenBank/DDBJ databases">
        <title>Sphingorhabdus lacus sp.nov., isolated from an oligotrophic freshwater lake.</title>
        <authorList>
            <person name="Park M."/>
        </authorList>
    </citation>
    <scope>NUCLEOTIDE SEQUENCE [LARGE SCALE GENOMIC DNA]</scope>
    <source>
        <strain evidence="4 5">IMCC26285</strain>
    </source>
</reference>
<dbReference type="Gene3D" id="3.40.640.10">
    <property type="entry name" value="Type I PLP-dependent aspartate aminotransferase-like (Major domain)"/>
    <property type="match status" value="1"/>
</dbReference>
<dbReference type="InterPro" id="IPR015424">
    <property type="entry name" value="PyrdxlP-dep_Trfase"/>
</dbReference>
<dbReference type="NCBIfam" id="NF005453">
    <property type="entry name" value="PRK07046.1"/>
    <property type="match status" value="1"/>
</dbReference>
<dbReference type="EMBL" id="SDWJ01000001">
    <property type="protein sequence ID" value="MVZ97036.1"/>
    <property type="molecule type" value="Genomic_DNA"/>
</dbReference>
<accession>A0A6I4LY90</accession>
<evidence type="ECO:0000256" key="2">
    <source>
        <dbReference type="ARBA" id="ARBA00022898"/>
    </source>
</evidence>
<dbReference type="GO" id="GO:0030170">
    <property type="term" value="F:pyridoxal phosphate binding"/>
    <property type="evidence" value="ECO:0007669"/>
    <property type="project" value="InterPro"/>
</dbReference>
<comment type="similarity">
    <text evidence="3">Belongs to the class-III pyridoxal-phosphate-dependent aminotransferase family.</text>
</comment>
<dbReference type="PANTHER" id="PTHR43713">
    <property type="entry name" value="GLUTAMATE-1-SEMIALDEHYDE 2,1-AMINOMUTASE"/>
    <property type="match status" value="1"/>
</dbReference>
<name>A0A6I4LY90_9SPHN</name>
<comment type="caution">
    <text evidence="4">The sequence shown here is derived from an EMBL/GenBank/DDBJ whole genome shotgun (WGS) entry which is preliminary data.</text>
</comment>
<keyword evidence="2 3" id="KW-0663">Pyridoxal phosphate</keyword>
<organism evidence="4 5">
    <name type="scientific">Sphingorhabdus profundilacus</name>
    <dbReference type="NCBI Taxonomy" id="2509718"/>
    <lineage>
        <taxon>Bacteria</taxon>
        <taxon>Pseudomonadati</taxon>
        <taxon>Pseudomonadota</taxon>
        <taxon>Alphaproteobacteria</taxon>
        <taxon>Sphingomonadales</taxon>
        <taxon>Sphingomonadaceae</taxon>
        <taxon>Sphingorhabdus</taxon>
    </lineage>
</organism>
<evidence type="ECO:0000313" key="4">
    <source>
        <dbReference type="EMBL" id="MVZ97036.1"/>
    </source>
</evidence>
<keyword evidence="5" id="KW-1185">Reference proteome</keyword>
<keyword evidence="4" id="KW-0032">Aminotransferase</keyword>
<dbReference type="AlphaFoldDB" id="A0A6I4LY90"/>
<dbReference type="PANTHER" id="PTHR43713:SF3">
    <property type="entry name" value="GLUTAMATE-1-SEMIALDEHYDE 2,1-AMINOMUTASE 1, CHLOROPLASTIC-RELATED"/>
    <property type="match status" value="1"/>
</dbReference>